<protein>
    <submittedName>
        <fullName evidence="2">IS200/IS605 family transposase</fullName>
    </submittedName>
</protein>
<evidence type="ECO:0000313" key="3">
    <source>
        <dbReference type="Proteomes" id="UP000732105"/>
    </source>
</evidence>
<dbReference type="EMBL" id="RZNH01000006">
    <property type="protein sequence ID" value="NOU59327.1"/>
    <property type="molecule type" value="Genomic_DNA"/>
</dbReference>
<dbReference type="RefSeq" id="WP_171594604.1">
    <property type="nucleotide sequence ID" value="NZ_RZNH01000006.1"/>
</dbReference>
<dbReference type="PANTHER" id="PTHR33360:SF2">
    <property type="entry name" value="TRANSPOSASE FOR INSERTION SEQUENCE ELEMENT IS200"/>
    <property type="match status" value="1"/>
</dbReference>
<feature type="domain" description="Transposase IS200-like" evidence="1">
    <location>
        <begin position="5"/>
        <end position="119"/>
    </location>
</feature>
<dbReference type="InterPro" id="IPR002686">
    <property type="entry name" value="Transposase_17"/>
</dbReference>
<gene>
    <name evidence="2" type="primary">tnpA</name>
    <name evidence="2" type="ORF">ELS83_05810</name>
</gene>
<accession>A0ABX1WTC2</accession>
<dbReference type="Gene3D" id="3.30.70.1290">
    <property type="entry name" value="Transposase IS200-like"/>
    <property type="match status" value="1"/>
</dbReference>
<dbReference type="SMART" id="SM01321">
    <property type="entry name" value="Y1_Tnp"/>
    <property type="match status" value="1"/>
</dbReference>
<dbReference type="PANTHER" id="PTHR33360">
    <property type="entry name" value="TRANSPOSASE FOR INSERTION SEQUENCE ELEMENT IS200"/>
    <property type="match status" value="1"/>
</dbReference>
<evidence type="ECO:0000259" key="1">
    <source>
        <dbReference type="SMART" id="SM01321"/>
    </source>
</evidence>
<comment type="caution">
    <text evidence="2">The sequence shown here is derived from an EMBL/GenBank/DDBJ whole genome shotgun (WGS) entry which is preliminary data.</text>
</comment>
<proteinExistence type="predicted"/>
<organism evidence="2 3">
    <name type="scientific">Marinifilum caeruleilacunae</name>
    <dbReference type="NCBI Taxonomy" id="2499076"/>
    <lineage>
        <taxon>Bacteria</taxon>
        <taxon>Pseudomonadati</taxon>
        <taxon>Bacteroidota</taxon>
        <taxon>Bacteroidia</taxon>
        <taxon>Marinilabiliales</taxon>
        <taxon>Marinifilaceae</taxon>
    </lineage>
</organism>
<dbReference type="Proteomes" id="UP000732105">
    <property type="component" value="Unassembled WGS sequence"/>
</dbReference>
<dbReference type="Pfam" id="PF01797">
    <property type="entry name" value="Y1_Tnp"/>
    <property type="match status" value="1"/>
</dbReference>
<evidence type="ECO:0000313" key="2">
    <source>
        <dbReference type="EMBL" id="NOU59327.1"/>
    </source>
</evidence>
<sequence length="154" mass="18192">MANTYSQSYMHLIFAVRNRNALILDSWASDLEKYITGIVQAEGHKLIAIGTAHDHIHIFIGYNLNNPIPKLVEQIKTSSNKWIKDKKLCPFHFSWQNGYACFTHSHSQIDRVAKYVLNQREHHIKKSFKDEYLSILKKNDIKFEENYLFDFFEE</sequence>
<name>A0ABX1WTC2_9BACT</name>
<dbReference type="SUPFAM" id="SSF143422">
    <property type="entry name" value="Transposase IS200-like"/>
    <property type="match status" value="1"/>
</dbReference>
<keyword evidence="3" id="KW-1185">Reference proteome</keyword>
<reference evidence="2 3" key="1">
    <citation type="submission" date="2018-12" db="EMBL/GenBank/DDBJ databases">
        <title>Marinifilum JC070 sp. nov., a marine bacterium isolated from Yongle Blue Hole in the South China Sea.</title>
        <authorList>
            <person name="Fu T."/>
        </authorList>
    </citation>
    <scope>NUCLEOTIDE SEQUENCE [LARGE SCALE GENOMIC DNA]</scope>
    <source>
        <strain evidence="2 3">JC070</strain>
    </source>
</reference>
<dbReference type="NCBIfam" id="NF033573">
    <property type="entry name" value="transpos_IS200"/>
    <property type="match status" value="1"/>
</dbReference>
<dbReference type="InterPro" id="IPR036515">
    <property type="entry name" value="Transposase_17_sf"/>
</dbReference>